<feature type="region of interest" description="Disordered" evidence="1">
    <location>
        <begin position="72"/>
        <end position="99"/>
    </location>
</feature>
<evidence type="ECO:0000313" key="3">
    <source>
        <dbReference type="Proteomes" id="UP001152320"/>
    </source>
</evidence>
<name>A0A9Q1BM89_HOLLE</name>
<evidence type="ECO:0000256" key="1">
    <source>
        <dbReference type="SAM" id="MobiDB-lite"/>
    </source>
</evidence>
<protein>
    <submittedName>
        <fullName evidence="2">Uncharacterized protein</fullName>
    </submittedName>
</protein>
<accession>A0A9Q1BM89</accession>
<dbReference type="Proteomes" id="UP001152320">
    <property type="component" value="Chromosome 14"/>
</dbReference>
<dbReference type="AlphaFoldDB" id="A0A9Q1BM89"/>
<evidence type="ECO:0000313" key="2">
    <source>
        <dbReference type="EMBL" id="KAJ8029272.1"/>
    </source>
</evidence>
<sequence length="275" mass="31131">MGISNGLRSLGSLPVESSHQPPGNGNCLNGSHTLETPSRRPPTHNPVRQLAHCFLHQPPRLHEMPVLKAENLGSAPGERDGRCPIQRNPTRNRMAPLPSLGQPYIQNFRAPDDRPLRIPDQCQVTNLLHQVFPPASLGNRPSCHLIRQHLRLRLPPPPWCLIQRVLLKLRDSNTTLFLVSPYWPNEPWFPILLEMLIDLPFKFPTKGNLLTQKGGKIWHQRLQHLHLAVWKLLSDTSPVKAFNMRLQSLHLGPQDLQPCRLTIHDSLDSDLGAPK</sequence>
<organism evidence="2 3">
    <name type="scientific">Holothuria leucospilota</name>
    <name type="common">Black long sea cucumber</name>
    <name type="synonym">Mertensiothuria leucospilota</name>
    <dbReference type="NCBI Taxonomy" id="206669"/>
    <lineage>
        <taxon>Eukaryota</taxon>
        <taxon>Metazoa</taxon>
        <taxon>Echinodermata</taxon>
        <taxon>Eleutherozoa</taxon>
        <taxon>Echinozoa</taxon>
        <taxon>Holothuroidea</taxon>
        <taxon>Aspidochirotacea</taxon>
        <taxon>Aspidochirotida</taxon>
        <taxon>Holothuriidae</taxon>
        <taxon>Holothuria</taxon>
    </lineage>
</organism>
<keyword evidence="3" id="KW-1185">Reference proteome</keyword>
<feature type="region of interest" description="Disordered" evidence="1">
    <location>
        <begin position="1"/>
        <end position="46"/>
    </location>
</feature>
<proteinExistence type="predicted"/>
<gene>
    <name evidence="2" type="ORF">HOLleu_28625</name>
</gene>
<comment type="caution">
    <text evidence="2">The sequence shown here is derived from an EMBL/GenBank/DDBJ whole genome shotgun (WGS) entry which is preliminary data.</text>
</comment>
<reference evidence="2" key="1">
    <citation type="submission" date="2021-10" db="EMBL/GenBank/DDBJ databases">
        <title>Tropical sea cucumber genome reveals ecological adaptation and Cuvierian tubules defense mechanism.</title>
        <authorList>
            <person name="Chen T."/>
        </authorList>
    </citation>
    <scope>NUCLEOTIDE SEQUENCE</scope>
    <source>
        <strain evidence="2">Nanhai2018</strain>
        <tissue evidence="2">Muscle</tissue>
    </source>
</reference>
<feature type="compositionally biased region" description="Polar residues" evidence="1">
    <location>
        <begin position="15"/>
        <end position="36"/>
    </location>
</feature>
<dbReference type="EMBL" id="JAIZAY010000014">
    <property type="protein sequence ID" value="KAJ8029272.1"/>
    <property type="molecule type" value="Genomic_DNA"/>
</dbReference>